<evidence type="ECO:0000313" key="2">
    <source>
        <dbReference type="Proteomes" id="UP001434883"/>
    </source>
</evidence>
<proteinExistence type="predicted"/>
<dbReference type="EMBL" id="JAHRIN010051641">
    <property type="protein sequence ID" value="MEQ2209667.1"/>
    <property type="molecule type" value="Genomic_DNA"/>
</dbReference>
<comment type="caution">
    <text evidence="1">The sequence shown here is derived from an EMBL/GenBank/DDBJ whole genome shotgun (WGS) entry which is preliminary data.</text>
</comment>
<gene>
    <name evidence="1" type="ORF">XENOCAPTIV_002286</name>
</gene>
<dbReference type="Proteomes" id="UP001434883">
    <property type="component" value="Unassembled WGS sequence"/>
</dbReference>
<keyword evidence="2" id="KW-1185">Reference proteome</keyword>
<organism evidence="1 2">
    <name type="scientific">Xenoophorus captivus</name>
    <dbReference type="NCBI Taxonomy" id="1517983"/>
    <lineage>
        <taxon>Eukaryota</taxon>
        <taxon>Metazoa</taxon>
        <taxon>Chordata</taxon>
        <taxon>Craniata</taxon>
        <taxon>Vertebrata</taxon>
        <taxon>Euteleostomi</taxon>
        <taxon>Actinopterygii</taxon>
        <taxon>Neopterygii</taxon>
        <taxon>Teleostei</taxon>
        <taxon>Neoteleostei</taxon>
        <taxon>Acanthomorphata</taxon>
        <taxon>Ovalentaria</taxon>
        <taxon>Atherinomorphae</taxon>
        <taxon>Cyprinodontiformes</taxon>
        <taxon>Goodeidae</taxon>
        <taxon>Xenoophorus</taxon>
    </lineage>
</organism>
<name>A0ABV0RPR8_9TELE</name>
<protein>
    <submittedName>
        <fullName evidence="1">Uncharacterized protein</fullName>
    </submittedName>
</protein>
<accession>A0ABV0RPR8</accession>
<reference evidence="1 2" key="1">
    <citation type="submission" date="2021-06" db="EMBL/GenBank/DDBJ databases">
        <authorList>
            <person name="Palmer J.M."/>
        </authorList>
    </citation>
    <scope>NUCLEOTIDE SEQUENCE [LARGE SCALE GENOMIC DNA]</scope>
    <source>
        <strain evidence="1 2">XC_2019</strain>
        <tissue evidence="1">Muscle</tissue>
    </source>
</reference>
<sequence length="156" mass="17579">MSMQSSIFTTTYVYTVSHNKLLCGKTSSCQTVLYVTHSFKHSAMRTNRVTATLCAAVSDVFPFRPLGLMYHLLFFCFSKTTRQISSSSSSEDTMAENVGNEGICQEKCRTLVRWTMKSQMRRLLLSRKSSRLAIRRLWVGFQLPPAICQCAPGQGT</sequence>
<evidence type="ECO:0000313" key="1">
    <source>
        <dbReference type="EMBL" id="MEQ2209667.1"/>
    </source>
</evidence>